<dbReference type="Proteomes" id="UP000559809">
    <property type="component" value="Unassembled WGS sequence"/>
</dbReference>
<dbReference type="GO" id="GO:0016491">
    <property type="term" value="F:oxidoreductase activity"/>
    <property type="evidence" value="ECO:0007669"/>
    <property type="project" value="InterPro"/>
</dbReference>
<dbReference type="SUPFAM" id="SSF51905">
    <property type="entry name" value="FAD/NAD(P)-binding domain"/>
    <property type="match status" value="1"/>
</dbReference>
<feature type="domain" description="Amine oxidase" evidence="1">
    <location>
        <begin position="11"/>
        <end position="441"/>
    </location>
</feature>
<dbReference type="AlphaFoldDB" id="A0A853G460"/>
<proteinExistence type="predicted"/>
<dbReference type="Pfam" id="PF01593">
    <property type="entry name" value="Amino_oxidase"/>
    <property type="match status" value="1"/>
</dbReference>
<dbReference type="InterPro" id="IPR050464">
    <property type="entry name" value="Zeta_carotene_desat/Oxidored"/>
</dbReference>
<dbReference type="Gene3D" id="3.50.50.60">
    <property type="entry name" value="FAD/NAD(P)-binding domain"/>
    <property type="match status" value="1"/>
</dbReference>
<name>A0A853G460_9BURK</name>
<dbReference type="PANTHER" id="PTHR42923:SF47">
    <property type="entry name" value="BLR3003 PROTEIN"/>
    <property type="match status" value="1"/>
</dbReference>
<sequence>MRLAVVGGGWAGLAAAVRLRRAGHGVVVYESSATPGGRARRVPWRPGVDIDNGQHILLGAYAATLGLMRDLGLDAGAAFHRMPLAIESADGGFRLKTPGIAAPFHLLAGILSGRGMRATERLSLMRAVAALRLRGWRMPPGATVGDWLLATRQSPHMVERLWRPLCVAALNTPPDQACAGLFARVLRDSLGGRREATDMLLPRVDLSALWPDQAVRRLAAGPDGASAWRPSHTVRQLAAGAGHVEVDGESYDAVVLAGNAASVRTLLAQLPRRPGGEDYLGMLSAFAYLPIATLTLQLKAAWPDSSPMLLLREDPARLHFGQWLFNRRAYAAPGTPAAAALLHVVVSDARALMEHDRPTVIARIIDQVREQTRARARLPEVLGHHLIVEKRATFAALPGLRRPPNTTPWPRVWAAGDWTDTSYPAVLEGAVISGNRAAEELMASRDLGG</sequence>
<dbReference type="NCBIfam" id="TIGR03467">
    <property type="entry name" value="HpnE"/>
    <property type="match status" value="1"/>
</dbReference>
<dbReference type="PRINTS" id="PR00419">
    <property type="entry name" value="ADXRDTASE"/>
</dbReference>
<dbReference type="RefSeq" id="WP_180158386.1">
    <property type="nucleotide sequence ID" value="NZ_JACCEM010000014.1"/>
</dbReference>
<dbReference type="PANTHER" id="PTHR42923">
    <property type="entry name" value="PROTOPORPHYRINOGEN OXIDASE"/>
    <property type="match status" value="1"/>
</dbReference>
<comment type="caution">
    <text evidence="2">The sequence shown here is derived from an EMBL/GenBank/DDBJ whole genome shotgun (WGS) entry which is preliminary data.</text>
</comment>
<gene>
    <name evidence="2" type="ORF">H0A72_20365</name>
</gene>
<evidence type="ECO:0000313" key="2">
    <source>
        <dbReference type="EMBL" id="NYT51673.1"/>
    </source>
</evidence>
<organism evidence="2 3">
    <name type="scientific">Parapusillimonas granuli</name>
    <dbReference type="NCBI Taxonomy" id="380911"/>
    <lineage>
        <taxon>Bacteria</taxon>
        <taxon>Pseudomonadati</taxon>
        <taxon>Pseudomonadota</taxon>
        <taxon>Betaproteobacteria</taxon>
        <taxon>Burkholderiales</taxon>
        <taxon>Alcaligenaceae</taxon>
        <taxon>Parapusillimonas</taxon>
    </lineage>
</organism>
<protein>
    <submittedName>
        <fullName evidence="2">FAD-dependent oxidoreductase</fullName>
    </submittedName>
</protein>
<reference evidence="2 3" key="1">
    <citation type="submission" date="2020-07" db="EMBL/GenBank/DDBJ databases">
        <title>Taxonomic revisions and descriptions of new bacterial species based on genomic comparisons in the high-G+C-content subgroup of the family Alcaligenaceae.</title>
        <authorList>
            <person name="Szabo A."/>
            <person name="Felfoldi T."/>
        </authorList>
    </citation>
    <scope>NUCLEOTIDE SEQUENCE [LARGE SCALE GENOMIC DNA]</scope>
    <source>
        <strain evidence="2 3">LMG 24012</strain>
    </source>
</reference>
<keyword evidence="3" id="KW-1185">Reference proteome</keyword>
<accession>A0A853G460</accession>
<dbReference type="InterPro" id="IPR036188">
    <property type="entry name" value="FAD/NAD-bd_sf"/>
</dbReference>
<dbReference type="EMBL" id="JACCEM010000014">
    <property type="protein sequence ID" value="NYT51673.1"/>
    <property type="molecule type" value="Genomic_DNA"/>
</dbReference>
<evidence type="ECO:0000313" key="3">
    <source>
        <dbReference type="Proteomes" id="UP000559809"/>
    </source>
</evidence>
<dbReference type="InterPro" id="IPR002937">
    <property type="entry name" value="Amino_oxidase"/>
</dbReference>
<evidence type="ECO:0000259" key="1">
    <source>
        <dbReference type="Pfam" id="PF01593"/>
    </source>
</evidence>
<dbReference type="InterPro" id="IPR017830">
    <property type="entry name" value="SQase_HpnE"/>
</dbReference>